<evidence type="ECO:0000313" key="6">
    <source>
        <dbReference type="Proteomes" id="UP000078397"/>
    </source>
</evidence>
<organism evidence="5 6">
    <name type="scientific">Pochonia chlamydosporia 170</name>
    <dbReference type="NCBI Taxonomy" id="1380566"/>
    <lineage>
        <taxon>Eukaryota</taxon>
        <taxon>Fungi</taxon>
        <taxon>Dikarya</taxon>
        <taxon>Ascomycota</taxon>
        <taxon>Pezizomycotina</taxon>
        <taxon>Sordariomycetes</taxon>
        <taxon>Hypocreomycetidae</taxon>
        <taxon>Hypocreales</taxon>
        <taxon>Clavicipitaceae</taxon>
        <taxon>Pochonia</taxon>
    </lineage>
</organism>
<dbReference type="GeneID" id="28854926"/>
<accession>A0A179G8W1</accession>
<feature type="compositionally biased region" description="Basic and acidic residues" evidence="4">
    <location>
        <begin position="376"/>
        <end position="389"/>
    </location>
</feature>
<dbReference type="RefSeq" id="XP_018150325.2">
    <property type="nucleotide sequence ID" value="XM_018290932.2"/>
</dbReference>
<proteinExistence type="predicted"/>
<feature type="compositionally biased region" description="Polar residues" evidence="4">
    <location>
        <begin position="390"/>
        <end position="400"/>
    </location>
</feature>
<dbReference type="Proteomes" id="UP000078397">
    <property type="component" value="Unassembled WGS sequence"/>
</dbReference>
<evidence type="ECO:0000256" key="3">
    <source>
        <dbReference type="ARBA" id="ARBA00022839"/>
    </source>
</evidence>
<dbReference type="EMBL" id="LSBJ02000001">
    <property type="protein sequence ID" value="OAQ74242.2"/>
    <property type="molecule type" value="Genomic_DNA"/>
</dbReference>
<dbReference type="InterPro" id="IPR036866">
    <property type="entry name" value="RibonucZ/Hydroxyglut_hydro"/>
</dbReference>
<keyword evidence="3" id="KW-0269">Exonuclease</keyword>
<feature type="compositionally biased region" description="Basic and acidic residues" evidence="4">
    <location>
        <begin position="461"/>
        <end position="475"/>
    </location>
</feature>
<dbReference type="GO" id="GO:0000723">
    <property type="term" value="P:telomere maintenance"/>
    <property type="evidence" value="ECO:0007669"/>
    <property type="project" value="TreeGrafter"/>
</dbReference>
<evidence type="ECO:0000256" key="1">
    <source>
        <dbReference type="ARBA" id="ARBA00022722"/>
    </source>
</evidence>
<gene>
    <name evidence="5" type="ORF">VFPPC_13155</name>
</gene>
<keyword evidence="2" id="KW-0378">Hydrolase</keyword>
<dbReference type="PANTHER" id="PTHR23240:SF8">
    <property type="entry name" value="PROTEIN ARTEMIS"/>
    <property type="match status" value="1"/>
</dbReference>
<dbReference type="GO" id="GO:0035312">
    <property type="term" value="F:5'-3' DNA exonuclease activity"/>
    <property type="evidence" value="ECO:0007669"/>
    <property type="project" value="TreeGrafter"/>
</dbReference>
<dbReference type="GO" id="GO:0036297">
    <property type="term" value="P:interstrand cross-link repair"/>
    <property type="evidence" value="ECO:0007669"/>
    <property type="project" value="TreeGrafter"/>
</dbReference>
<dbReference type="KEGG" id="pchm:VFPPC_13155"/>
<feature type="region of interest" description="Disordered" evidence="4">
    <location>
        <begin position="376"/>
        <end position="492"/>
    </location>
</feature>
<dbReference type="STRING" id="1380566.A0A179G8W1"/>
<dbReference type="GO" id="GO:0003684">
    <property type="term" value="F:damaged DNA binding"/>
    <property type="evidence" value="ECO:0007669"/>
    <property type="project" value="TreeGrafter"/>
</dbReference>
<protein>
    <submittedName>
        <fullName evidence="5">Artemis protein</fullName>
    </submittedName>
</protein>
<dbReference type="AlphaFoldDB" id="A0A179G8W1"/>
<dbReference type="OrthoDB" id="5561659at2759"/>
<evidence type="ECO:0000313" key="5">
    <source>
        <dbReference type="EMBL" id="OAQ74242.2"/>
    </source>
</evidence>
<keyword evidence="6" id="KW-1185">Reference proteome</keyword>
<feature type="compositionally biased region" description="Polar residues" evidence="4">
    <location>
        <begin position="413"/>
        <end position="433"/>
    </location>
</feature>
<dbReference type="Gene3D" id="3.60.15.10">
    <property type="entry name" value="Ribonuclease Z/Hydroxyacylglutathione hydrolase-like"/>
    <property type="match status" value="1"/>
</dbReference>
<evidence type="ECO:0000256" key="2">
    <source>
        <dbReference type="ARBA" id="ARBA00022801"/>
    </source>
</evidence>
<dbReference type="PANTHER" id="PTHR23240">
    <property type="entry name" value="DNA CROSS-LINK REPAIR PROTEIN PSO2/SNM1-RELATED"/>
    <property type="match status" value="1"/>
</dbReference>
<evidence type="ECO:0000256" key="4">
    <source>
        <dbReference type="SAM" id="MobiDB-lite"/>
    </source>
</evidence>
<name>A0A179G8W1_METCM</name>
<dbReference type="GO" id="GO:0006303">
    <property type="term" value="P:double-strand break repair via nonhomologous end joining"/>
    <property type="evidence" value="ECO:0007669"/>
    <property type="project" value="TreeGrafter"/>
</dbReference>
<reference evidence="5 6" key="1">
    <citation type="journal article" date="2016" name="PLoS Pathog.">
        <title>Biosynthesis of antibiotic leucinostatins in bio-control fungus Purpureocillium lilacinum and their inhibition on phytophthora revealed by genome mining.</title>
        <authorList>
            <person name="Wang G."/>
            <person name="Liu Z."/>
            <person name="Lin R."/>
            <person name="Li E."/>
            <person name="Mao Z."/>
            <person name="Ling J."/>
            <person name="Yang Y."/>
            <person name="Yin W.B."/>
            <person name="Xie B."/>
        </authorList>
    </citation>
    <scope>NUCLEOTIDE SEQUENCE [LARGE SCALE GENOMIC DNA]</scope>
    <source>
        <strain evidence="5">170</strain>
    </source>
</reference>
<sequence>MFLIEGQGKAILYTGDIRAEPWFVNSLARNPAVLEYTCGLKILDKLYLDTSFLEDIPFQTKSEGIAELLAKVQKYPKDTTFHLQAWTFGYEDVWIALSKALSSRIHVDDYKLRIFNSLKSRSSDQQFAQEYHLASGAAMLTGHMCGNTQHLGCLTSDTNVRIHSCEKANMCSVAKHPSVVSIRPVVCRLPGGEAIMEAGVGGGGTDFSREAELHWITDDDIDVFLHSLPEWDEVNDSVKDKIKTLLTGMSSSGRDLSLNMDIEDFGDDLSADMGFVIQSLAERLRNKSGNLKPPANTRPDGLPKVILFPFARHSPYRELCHLAEAFKPKDIWPCTVDRYWMENMVTIESLFGKYCSERLFEHDKQMAPFMAQQLDMRSREVKTPDRDTQQSKGLDTSQDLTPKVKRTRDGSDRNLSQQTNVLAEEPSTQNIPESNAPAEDCHAVSTTRPEPEPTTPQARHPSADTRPQAHSDDKPTTPPRKRQREEAAETECRLDACGSDSQMTDLSVGSSSASFSVLRQDAYDAMLSNSNGDEPWVPISLLSADGHHHDTEVEL</sequence>
<feature type="compositionally biased region" description="Basic and acidic residues" evidence="4">
    <location>
        <begin position="483"/>
        <end position="492"/>
    </location>
</feature>
<keyword evidence="1" id="KW-0540">Nuclease</keyword>
<comment type="caution">
    <text evidence="5">The sequence shown here is derived from an EMBL/GenBank/DDBJ whole genome shotgun (WGS) entry which is preliminary data.</text>
</comment>